<feature type="domain" description="DUF6242" evidence="1">
    <location>
        <begin position="49"/>
        <end position="141"/>
    </location>
</feature>
<dbReference type="PROSITE" id="PS51257">
    <property type="entry name" value="PROKAR_LIPOPROTEIN"/>
    <property type="match status" value="1"/>
</dbReference>
<name>A0ABV9K6H6_9PORP</name>
<accession>A0ABV9K6H6</accession>
<dbReference type="RefSeq" id="WP_380077325.1">
    <property type="nucleotide sequence ID" value="NZ_JBHSGO010000032.1"/>
</dbReference>
<evidence type="ECO:0000259" key="2">
    <source>
        <dbReference type="Pfam" id="PF25852"/>
    </source>
</evidence>
<evidence type="ECO:0000259" key="1">
    <source>
        <dbReference type="Pfam" id="PF19755"/>
    </source>
</evidence>
<evidence type="ECO:0000313" key="3">
    <source>
        <dbReference type="EMBL" id="MFC4665311.1"/>
    </source>
</evidence>
<dbReference type="EMBL" id="JBHSGO010000032">
    <property type="protein sequence ID" value="MFC4665311.1"/>
    <property type="molecule type" value="Genomic_DNA"/>
</dbReference>
<reference evidence="4" key="1">
    <citation type="journal article" date="2019" name="Int. J. Syst. Evol. Microbiol.">
        <title>The Global Catalogue of Microorganisms (GCM) 10K type strain sequencing project: providing services to taxonomists for standard genome sequencing and annotation.</title>
        <authorList>
            <consortium name="The Broad Institute Genomics Platform"/>
            <consortium name="The Broad Institute Genome Sequencing Center for Infectious Disease"/>
            <person name="Wu L."/>
            <person name="Ma J."/>
        </authorList>
    </citation>
    <scope>NUCLEOTIDE SEQUENCE [LARGE SCALE GENOMIC DNA]</scope>
    <source>
        <strain evidence="4">CGMCC 4.7357</strain>
    </source>
</reference>
<proteinExistence type="predicted"/>
<comment type="caution">
    <text evidence="3">The sequence shown here is derived from an EMBL/GenBank/DDBJ whole genome shotgun (WGS) entry which is preliminary data.</text>
</comment>
<gene>
    <name evidence="3" type="ORF">ACFO3G_01560</name>
</gene>
<evidence type="ECO:0000313" key="4">
    <source>
        <dbReference type="Proteomes" id="UP001596020"/>
    </source>
</evidence>
<feature type="domain" description="DUF6242" evidence="2">
    <location>
        <begin position="150"/>
        <end position="437"/>
    </location>
</feature>
<organism evidence="3 4">
    <name type="scientific">Falsiporphyromonas endometrii</name>
    <dbReference type="NCBI Taxonomy" id="1387297"/>
    <lineage>
        <taxon>Bacteria</taxon>
        <taxon>Pseudomonadati</taxon>
        <taxon>Bacteroidota</taxon>
        <taxon>Bacteroidia</taxon>
        <taxon>Bacteroidales</taxon>
        <taxon>Porphyromonadaceae</taxon>
        <taxon>Falsiporphyromonas</taxon>
    </lineage>
</organism>
<sequence length="454" mass="51519">MKQRVIYNFLLACLGTLCVMTSCKEEKVKVDKWDITDVRITSLNVTSNSFSPEAQKAFYSIDQAQGLIYNANPLPYKTQLNKIKLDIKTFQFNIVKYQIGKDNKWVEWNKIDSIALDGNDQLKLLIEDREQTVKKEYSLKINVYQFDPLTIDWQEIESNGLEASTDDNFNTFILDSKILVYSSNRQDNTSAPYRTDKANPSQFEKVEMSGLSGAIKSIQMVGEKFYCATTGNNDLLQSDNGIQWTKVATIPGDDFEFLGVLKDPTDGHFIPTLLINRSGKKSKYGTFNNGSVTEYEEVQSSFPTSNFLITSREDHLRPIIRLYGGLNMSNIHSSYWETTNGKDWLTPTVSFVGTYPFSTSHIPSLGKVKGIDLMICKGKKSRESEIEDLVYYSINGTKTWELGQVSVLLPHQMNRNSFLFAFNDDKNNIYLASSVNSDVKGSIKLFKGTKRLQN</sequence>
<dbReference type="Proteomes" id="UP001596020">
    <property type="component" value="Unassembled WGS sequence"/>
</dbReference>
<dbReference type="Pfam" id="PF25852">
    <property type="entry name" value="DUF6242_C"/>
    <property type="match status" value="1"/>
</dbReference>
<protein>
    <submittedName>
        <fullName evidence="3">DUF6242 domain-containing protein</fullName>
    </submittedName>
</protein>
<dbReference type="InterPro" id="IPR046209">
    <property type="entry name" value="DUF6242_N"/>
</dbReference>
<dbReference type="InterPro" id="IPR058667">
    <property type="entry name" value="DUF6242_C"/>
</dbReference>
<keyword evidence="4" id="KW-1185">Reference proteome</keyword>
<dbReference type="Pfam" id="PF19755">
    <property type="entry name" value="DUF6242"/>
    <property type="match status" value="1"/>
</dbReference>